<dbReference type="Pfam" id="PF12706">
    <property type="entry name" value="Lactamase_B_2"/>
    <property type="match status" value="1"/>
</dbReference>
<dbReference type="RefSeq" id="WP_142898923.1">
    <property type="nucleotide sequence ID" value="NZ_ML660061.1"/>
</dbReference>
<dbReference type="EC" id="3.1.26.11" evidence="2"/>
<evidence type="ECO:0000259" key="1">
    <source>
        <dbReference type="Pfam" id="PF12706"/>
    </source>
</evidence>
<accession>A0A545TAP3</accession>
<dbReference type="InterPro" id="IPR001279">
    <property type="entry name" value="Metallo-B-lactamas"/>
</dbReference>
<evidence type="ECO:0000313" key="3">
    <source>
        <dbReference type="Proteomes" id="UP000315252"/>
    </source>
</evidence>
<dbReference type="NCBIfam" id="NF002558">
    <property type="entry name" value="PRK02126.1"/>
    <property type="match status" value="1"/>
</dbReference>
<gene>
    <name evidence="2" type="ORF">FKG95_23685</name>
</gene>
<dbReference type="SUPFAM" id="SSF56281">
    <property type="entry name" value="Metallo-hydrolase/oxidoreductase"/>
    <property type="match status" value="1"/>
</dbReference>
<name>A0A545TAP3_9PROT</name>
<sequence length="331" mass="36993">MGYRLEPALVNGRFGDPVLYVGFEFEKRGLLLDVGDVSSLDPAKLRQVSDLFVSHAHLDHFADFDRLLRHLLAQGQQLRVYGPLGIIEKTKHKLAAYSWNLEPPAPASLRITVTEIGSAETAQRASFALRDQFRQDNIERVPLKKGRLLEDHDVTVDCTLLDHRLPCLAFAIREQAVPHILEAKLAAERLPAGPWLHSFKQALRQKLPGDSMIAIDEEHGEVALGVLKQALTEESVARKICYVTDCQFNPKNAARIVELAKGADILFIEAKFARADSALARERYHLTTAQAGQLAARAGVSRVEVFHFSERYEGEEARMLAEVQSAFRETP</sequence>
<proteinExistence type="predicted"/>
<evidence type="ECO:0000313" key="2">
    <source>
        <dbReference type="EMBL" id="TQV74293.1"/>
    </source>
</evidence>
<dbReference type="PANTHER" id="PTHR46018:SF7">
    <property type="entry name" value="RIBONUCLEASE Z"/>
    <property type="match status" value="1"/>
</dbReference>
<protein>
    <submittedName>
        <fullName evidence="2">Ribonuclease Z</fullName>
        <ecNumber evidence="2">3.1.26.11</ecNumber>
    </submittedName>
</protein>
<dbReference type="Proteomes" id="UP000315252">
    <property type="component" value="Unassembled WGS sequence"/>
</dbReference>
<organism evidence="2 3">
    <name type="scientific">Denitrobaculum tricleocarpae</name>
    <dbReference type="NCBI Taxonomy" id="2591009"/>
    <lineage>
        <taxon>Bacteria</taxon>
        <taxon>Pseudomonadati</taxon>
        <taxon>Pseudomonadota</taxon>
        <taxon>Alphaproteobacteria</taxon>
        <taxon>Rhodospirillales</taxon>
        <taxon>Rhodospirillaceae</taxon>
        <taxon>Denitrobaculum</taxon>
    </lineage>
</organism>
<dbReference type="EMBL" id="VHSH01000010">
    <property type="protein sequence ID" value="TQV74293.1"/>
    <property type="molecule type" value="Genomic_DNA"/>
</dbReference>
<keyword evidence="2" id="KW-0378">Hydrolase</keyword>
<dbReference type="GO" id="GO:0042781">
    <property type="term" value="F:3'-tRNA processing endoribonuclease activity"/>
    <property type="evidence" value="ECO:0007669"/>
    <property type="project" value="UniProtKB-EC"/>
</dbReference>
<dbReference type="InterPro" id="IPR036866">
    <property type="entry name" value="RibonucZ/Hydroxyglut_hydro"/>
</dbReference>
<comment type="caution">
    <text evidence="2">The sequence shown here is derived from an EMBL/GenBank/DDBJ whole genome shotgun (WGS) entry which is preliminary data.</text>
</comment>
<dbReference type="OrthoDB" id="9803916at2"/>
<keyword evidence="3" id="KW-1185">Reference proteome</keyword>
<feature type="domain" description="Metallo-beta-lactamase" evidence="1">
    <location>
        <begin position="237"/>
        <end position="308"/>
    </location>
</feature>
<dbReference type="AlphaFoldDB" id="A0A545TAP3"/>
<dbReference type="Gene3D" id="3.60.15.10">
    <property type="entry name" value="Ribonuclease Z/Hydroxyacylglutathione hydrolase-like"/>
    <property type="match status" value="1"/>
</dbReference>
<reference evidence="2 3" key="1">
    <citation type="submission" date="2019-06" db="EMBL/GenBank/DDBJ databases">
        <title>Whole genome sequence for Rhodospirillaceae sp. R148.</title>
        <authorList>
            <person name="Wang G."/>
        </authorList>
    </citation>
    <scope>NUCLEOTIDE SEQUENCE [LARGE SCALE GENOMIC DNA]</scope>
    <source>
        <strain evidence="2 3">R148</strain>
    </source>
</reference>
<dbReference type="PANTHER" id="PTHR46018">
    <property type="entry name" value="ZINC PHOSPHODIESTERASE ELAC PROTEIN 1"/>
    <property type="match status" value="1"/>
</dbReference>